<keyword evidence="2" id="KW-1185">Reference proteome</keyword>
<dbReference type="RefSeq" id="WP_272011665.1">
    <property type="nucleotide sequence ID" value="NZ_JAQNDN010000028.1"/>
</dbReference>
<gene>
    <name evidence="1" type="ORF">POL58_50020</name>
</gene>
<evidence type="ECO:0000313" key="2">
    <source>
        <dbReference type="Proteomes" id="UP001217838"/>
    </source>
</evidence>
<dbReference type="Proteomes" id="UP001217838">
    <property type="component" value="Unassembled WGS sequence"/>
</dbReference>
<dbReference type="Pfam" id="PF14025">
    <property type="entry name" value="DUF4241"/>
    <property type="match status" value="1"/>
</dbReference>
<name>A0ABT5BRE3_9BACT</name>
<sequence length="362" mass="39173">MTSPRHALPLAFVPLRTAHLAGKKAAGVKEVVSASALVITSGKLVACDALMQPERDPFVRPLPAGTYPVYLYVARSGSAIGFAELRLRDTAVARFEMATIPGQDAATLGERESFVYPVGTGLGSFADSAAIQRLRAADAALQTADARANYYDSRLRDELARHGGLWTDHRPDPGAADNVIVFRSGDGDGSYPTWFGLDEAGEVACVVTSFRVFKEPETPEDKLRKVAEVFAPLIAAIERDIGVTLKARGFAGPEAVYKAKSDEGELKLTYVRDGLCFEVQGWANGPYLGTTHFRWMRVRTTLDVGNEHHKAGVPLALESALAVGDRAYGHSAKIGATYAEHWDALERAVLHYLPVKPVKPKK</sequence>
<protein>
    <submittedName>
        <fullName evidence="1">DUF4241 domain-containing protein</fullName>
    </submittedName>
</protein>
<comment type="caution">
    <text evidence="1">The sequence shown here is derived from an EMBL/GenBank/DDBJ whole genome shotgun (WGS) entry which is preliminary data.</text>
</comment>
<dbReference type="EMBL" id="JAQNDN010000028">
    <property type="protein sequence ID" value="MDC0675968.1"/>
    <property type="molecule type" value="Genomic_DNA"/>
</dbReference>
<proteinExistence type="predicted"/>
<reference evidence="1 2" key="1">
    <citation type="submission" date="2022-11" db="EMBL/GenBank/DDBJ databases">
        <title>Minimal conservation of predation-associated metabolite biosynthetic gene clusters underscores biosynthetic potential of Myxococcota including descriptions for ten novel species: Archangium lansinium sp. nov., Myxococcus landrumus sp. nov., Nannocystis bai.</title>
        <authorList>
            <person name="Ahearne A."/>
            <person name="Stevens C."/>
            <person name="Dowd S."/>
        </authorList>
    </citation>
    <scope>NUCLEOTIDE SEQUENCE [LARGE SCALE GENOMIC DNA]</scope>
    <source>
        <strain evidence="1 2">NCELM</strain>
    </source>
</reference>
<evidence type="ECO:0000313" key="1">
    <source>
        <dbReference type="EMBL" id="MDC0675968.1"/>
    </source>
</evidence>
<dbReference type="InterPro" id="IPR025335">
    <property type="entry name" value="DUF4241"/>
</dbReference>
<organism evidence="1 2">
    <name type="scientific">Nannocystis radixulma</name>
    <dbReference type="NCBI Taxonomy" id="2995305"/>
    <lineage>
        <taxon>Bacteria</taxon>
        <taxon>Pseudomonadati</taxon>
        <taxon>Myxococcota</taxon>
        <taxon>Polyangia</taxon>
        <taxon>Nannocystales</taxon>
        <taxon>Nannocystaceae</taxon>
        <taxon>Nannocystis</taxon>
    </lineage>
</organism>
<accession>A0ABT5BRE3</accession>